<dbReference type="GO" id="GO:0000150">
    <property type="term" value="F:DNA strand exchange activity"/>
    <property type="evidence" value="ECO:0007669"/>
    <property type="project" value="InterPro"/>
</dbReference>
<dbReference type="PANTHER" id="PTHR30461:SF23">
    <property type="entry name" value="DNA RECOMBINASE-RELATED"/>
    <property type="match status" value="1"/>
</dbReference>
<dbReference type="PROSITE" id="PS51737">
    <property type="entry name" value="RECOMBINASE_DNA_BIND"/>
    <property type="match status" value="1"/>
</dbReference>
<dbReference type="InterPro" id="IPR038109">
    <property type="entry name" value="DNA_bind_recomb_sf"/>
</dbReference>
<reference evidence="4" key="1">
    <citation type="submission" date="2018-02" db="EMBL/GenBank/DDBJ databases">
        <authorList>
            <person name="Hausmann B."/>
        </authorList>
    </citation>
    <scope>NUCLEOTIDE SEQUENCE [LARGE SCALE GENOMIC DNA]</scope>
    <source>
        <strain evidence="4">Peat soil MAG SbF1</strain>
    </source>
</reference>
<feature type="domain" description="Resolvase/invertase-type recombinase catalytic" evidence="1">
    <location>
        <begin position="25"/>
        <end position="173"/>
    </location>
</feature>
<dbReference type="PANTHER" id="PTHR30461">
    <property type="entry name" value="DNA-INVERTASE FROM LAMBDOID PROPHAGE"/>
    <property type="match status" value="1"/>
</dbReference>
<dbReference type="Pfam" id="PF07508">
    <property type="entry name" value="Recombinase"/>
    <property type="match status" value="1"/>
</dbReference>
<dbReference type="PROSITE" id="PS51736">
    <property type="entry name" value="RECOMBINASES_3"/>
    <property type="match status" value="1"/>
</dbReference>
<accession>A0A2U3L9Z2</accession>
<evidence type="ECO:0000313" key="3">
    <source>
        <dbReference type="EMBL" id="SPF48737.1"/>
    </source>
</evidence>
<dbReference type="Pfam" id="PF00239">
    <property type="entry name" value="Resolvase"/>
    <property type="match status" value="1"/>
</dbReference>
<sequence length="429" mass="49301">MANVTVIPAKPRQELQGLEATAKLRVCAYCRVSTDNEEQLSSYEAQVSHYTDYIKRNPEWTFGGIFADEGINGTNTKKRVEFNRMIEDCMVGKIDMVITKSISRFARNTLDTLQYVRKLKEKGIAVFFEKENVNTLDSKGEFLITLLGSLAQEESSNISQITRMGIAYRFQEGKVIVNHNRFLGYTKDEKGELVIVPDEAEIIKRIYREFMEGKSDLKIAKGLEQDGVLTGAGKATWWASTVKSILKNEKYMGEALLQKTHTVDFLTKKRVKNKGIVQQYYVENSHPPIINKEEFAAVQAEFERRSNMRGYSRTGRSAYTSEYAFSGKLFCQNCGLKFRRASWGTGKNKQYVWRCINREQNGVDKCSTKTVKEKDLEQAFLRVMNSEQGVKLTKFDEEIFRRLIQKVKVQSMVEAVFVFKTGFEVREIF</sequence>
<dbReference type="GO" id="GO:0003677">
    <property type="term" value="F:DNA binding"/>
    <property type="evidence" value="ECO:0007669"/>
    <property type="project" value="InterPro"/>
</dbReference>
<dbReference type="SUPFAM" id="SSF53041">
    <property type="entry name" value="Resolvase-like"/>
    <property type="match status" value="1"/>
</dbReference>
<proteinExistence type="predicted"/>
<dbReference type="Pfam" id="PF13408">
    <property type="entry name" value="Zn_ribbon_recom"/>
    <property type="match status" value="1"/>
</dbReference>
<dbReference type="SMART" id="SM00857">
    <property type="entry name" value="Resolvase"/>
    <property type="match status" value="1"/>
</dbReference>
<dbReference type="InterPro" id="IPR050639">
    <property type="entry name" value="SSR_resolvase"/>
</dbReference>
<dbReference type="InterPro" id="IPR011109">
    <property type="entry name" value="DNA_bind_recombinase_dom"/>
</dbReference>
<dbReference type="CDD" id="cd00338">
    <property type="entry name" value="Ser_Recombinase"/>
    <property type="match status" value="1"/>
</dbReference>
<dbReference type="InterPro" id="IPR006119">
    <property type="entry name" value="Resolv_N"/>
</dbReference>
<dbReference type="OrthoDB" id="2048832at2"/>
<evidence type="ECO:0000259" key="1">
    <source>
        <dbReference type="PROSITE" id="PS51736"/>
    </source>
</evidence>
<protein>
    <submittedName>
        <fullName evidence="3">Site-specific recombinase, DNA invertase Pin</fullName>
    </submittedName>
</protein>
<evidence type="ECO:0000259" key="2">
    <source>
        <dbReference type="PROSITE" id="PS51737"/>
    </source>
</evidence>
<organism evidence="3 4">
    <name type="scientific">Candidatus Desulfosporosinus infrequens</name>
    <dbReference type="NCBI Taxonomy" id="2043169"/>
    <lineage>
        <taxon>Bacteria</taxon>
        <taxon>Bacillati</taxon>
        <taxon>Bacillota</taxon>
        <taxon>Clostridia</taxon>
        <taxon>Eubacteriales</taxon>
        <taxon>Desulfitobacteriaceae</taxon>
        <taxon>Desulfosporosinus</taxon>
    </lineage>
</organism>
<dbReference type="AlphaFoldDB" id="A0A2U3L9Z2"/>
<gene>
    <name evidence="3" type="ORF">SBF1_4200006</name>
</gene>
<dbReference type="InterPro" id="IPR036162">
    <property type="entry name" value="Resolvase-like_N_sf"/>
</dbReference>
<feature type="domain" description="Recombinase" evidence="2">
    <location>
        <begin position="182"/>
        <end position="308"/>
    </location>
</feature>
<dbReference type="Gene3D" id="3.90.1750.20">
    <property type="entry name" value="Putative Large Serine Recombinase, Chain B, Domain 2"/>
    <property type="match status" value="1"/>
</dbReference>
<dbReference type="InterPro" id="IPR025827">
    <property type="entry name" value="Zn_ribbon_recom_dom"/>
</dbReference>
<evidence type="ECO:0000313" key="4">
    <source>
        <dbReference type="Proteomes" id="UP000238916"/>
    </source>
</evidence>
<dbReference type="Proteomes" id="UP000238916">
    <property type="component" value="Unassembled WGS sequence"/>
</dbReference>
<dbReference type="EMBL" id="OMOF01000358">
    <property type="protein sequence ID" value="SPF48737.1"/>
    <property type="molecule type" value="Genomic_DNA"/>
</dbReference>
<dbReference type="Gene3D" id="3.40.50.1390">
    <property type="entry name" value="Resolvase, N-terminal catalytic domain"/>
    <property type="match status" value="1"/>
</dbReference>
<name>A0A2U3L9Z2_9FIRM</name>